<dbReference type="GO" id="GO:1990904">
    <property type="term" value="C:ribonucleoprotein complex"/>
    <property type="evidence" value="ECO:0007669"/>
    <property type="project" value="UniProtKB-KW"/>
</dbReference>
<proteinExistence type="inferred from homology"/>
<reference evidence="4" key="2">
    <citation type="submission" date="2016-05" db="EMBL/GenBank/DDBJ databases">
        <title>Comparative analysis highlights variable genome content of wheat rusts and divergence of the mating loci.</title>
        <authorList>
            <person name="Cuomo C.A."/>
            <person name="Bakkeren G."/>
            <person name="Szabo L."/>
            <person name="Khalil H."/>
            <person name="Joly D."/>
            <person name="Goldberg J."/>
            <person name="Young S."/>
            <person name="Zeng Q."/>
            <person name="Fellers J."/>
        </authorList>
    </citation>
    <scope>NUCLEOTIDE SEQUENCE [LARGE SCALE GENOMIC DNA]</scope>
    <source>
        <strain evidence="4">1-1 BBBD Race 1</strain>
    </source>
</reference>
<dbReference type="Gene3D" id="2.40.50.140">
    <property type="entry name" value="Nucleic acid-binding proteins"/>
    <property type="match status" value="1"/>
</dbReference>
<evidence type="ECO:0000313" key="4">
    <source>
        <dbReference type="EMBL" id="OAV89107.1"/>
    </source>
</evidence>
<dbReference type="STRING" id="630390.A0A180G8U5"/>
<dbReference type="GO" id="GO:0005840">
    <property type="term" value="C:ribosome"/>
    <property type="evidence" value="ECO:0007669"/>
    <property type="project" value="UniProtKB-KW"/>
</dbReference>
<dbReference type="FunFam" id="2.40.50.140:FF:000007">
    <property type="entry name" value="40S ribosomal protein S23"/>
    <property type="match status" value="1"/>
</dbReference>
<dbReference type="InterPro" id="IPR012340">
    <property type="entry name" value="NA-bd_OB-fold"/>
</dbReference>
<dbReference type="OrthoDB" id="1713912at2759"/>
<protein>
    <submittedName>
        <fullName evidence="4 5">Uncharacterized protein</fullName>
    </submittedName>
</protein>
<keyword evidence="6" id="KW-1185">Reference proteome</keyword>
<name>A0A180G8U5_PUCT1</name>
<dbReference type="EMBL" id="ADAS02000140">
    <property type="protein sequence ID" value="OAV89107.1"/>
    <property type="molecule type" value="Genomic_DNA"/>
</dbReference>
<sequence length="154" mass="16758">MNAEVPLLAQSLCKVHSDCALKLELSQTLSKAGVTPQDSSELLHILTDSFAAFHSAKIGFQRASAKPSEDTLSIRPIHFFPIIAGDLLKFVGALGYHPNQHDHFANHQVGVEAKQPNSAIQKCVRAQLIKNGKKVTAFVPNNGCLNFFLVKSAR</sequence>
<dbReference type="EnsemblFungi" id="PTTG_28814-t43_1">
    <property type="protein sequence ID" value="PTTG_28814-t43_1-p1"/>
    <property type="gene ID" value="PTTG_28814"/>
</dbReference>
<dbReference type="InterPro" id="IPR006032">
    <property type="entry name" value="Ribosomal_uS12"/>
</dbReference>
<reference evidence="5" key="4">
    <citation type="submission" date="2025-05" db="UniProtKB">
        <authorList>
            <consortium name="EnsemblFungi"/>
        </authorList>
    </citation>
    <scope>IDENTIFICATION</scope>
    <source>
        <strain evidence="5">isolate 1-1 / race 1 (BBBD)</strain>
    </source>
</reference>
<reference evidence="5 6" key="3">
    <citation type="journal article" date="2017" name="G3 (Bethesda)">
        <title>Comparative analysis highlights variable genome content of wheat rusts and divergence of the mating loci.</title>
        <authorList>
            <person name="Cuomo C.A."/>
            <person name="Bakkeren G."/>
            <person name="Khalil H.B."/>
            <person name="Panwar V."/>
            <person name="Joly D."/>
            <person name="Linning R."/>
            <person name="Sakthikumar S."/>
            <person name="Song X."/>
            <person name="Adiconis X."/>
            <person name="Fan L."/>
            <person name="Goldberg J.M."/>
            <person name="Levin J.Z."/>
            <person name="Young S."/>
            <person name="Zeng Q."/>
            <person name="Anikster Y."/>
            <person name="Bruce M."/>
            <person name="Wang M."/>
            <person name="Yin C."/>
            <person name="McCallum B."/>
            <person name="Szabo L.J."/>
            <person name="Hulbert S."/>
            <person name="Chen X."/>
            <person name="Fellers J.P."/>
        </authorList>
    </citation>
    <scope>NUCLEOTIDE SEQUENCE</scope>
    <source>
        <strain evidence="6">Isolate 1-1 / race 1 (BBBD)</strain>
        <strain evidence="5">isolate 1-1 / race 1 (BBBD)</strain>
    </source>
</reference>
<keyword evidence="3" id="KW-0687">Ribonucleoprotein</keyword>
<gene>
    <name evidence="4" type="ORF">PTTG_28814</name>
</gene>
<organism evidence="4">
    <name type="scientific">Puccinia triticina (isolate 1-1 / race 1 (BBBD))</name>
    <name type="common">Brown leaf rust fungus</name>
    <dbReference type="NCBI Taxonomy" id="630390"/>
    <lineage>
        <taxon>Eukaryota</taxon>
        <taxon>Fungi</taxon>
        <taxon>Dikarya</taxon>
        <taxon>Basidiomycota</taxon>
        <taxon>Pucciniomycotina</taxon>
        <taxon>Pucciniomycetes</taxon>
        <taxon>Pucciniales</taxon>
        <taxon>Pucciniaceae</taxon>
        <taxon>Puccinia</taxon>
    </lineage>
</organism>
<dbReference type="Proteomes" id="UP000005240">
    <property type="component" value="Unassembled WGS sequence"/>
</dbReference>
<dbReference type="SUPFAM" id="SSF50249">
    <property type="entry name" value="Nucleic acid-binding proteins"/>
    <property type="match status" value="1"/>
</dbReference>
<dbReference type="VEuPathDB" id="FungiDB:PTTG_28814"/>
<dbReference type="GO" id="GO:0006412">
    <property type="term" value="P:translation"/>
    <property type="evidence" value="ECO:0007669"/>
    <property type="project" value="InterPro"/>
</dbReference>
<dbReference type="PANTHER" id="PTHR11652">
    <property type="entry name" value="30S RIBOSOMAL PROTEIN S12 FAMILY MEMBER"/>
    <property type="match status" value="1"/>
</dbReference>
<keyword evidence="2" id="KW-0689">Ribosomal protein</keyword>
<evidence type="ECO:0000313" key="6">
    <source>
        <dbReference type="Proteomes" id="UP000005240"/>
    </source>
</evidence>
<evidence type="ECO:0000256" key="2">
    <source>
        <dbReference type="ARBA" id="ARBA00022980"/>
    </source>
</evidence>
<reference evidence="4" key="1">
    <citation type="submission" date="2009-11" db="EMBL/GenBank/DDBJ databases">
        <authorList>
            <consortium name="The Broad Institute Genome Sequencing Platform"/>
            <person name="Ward D."/>
            <person name="Feldgarden M."/>
            <person name="Earl A."/>
            <person name="Young S.K."/>
            <person name="Zeng Q."/>
            <person name="Koehrsen M."/>
            <person name="Alvarado L."/>
            <person name="Berlin A."/>
            <person name="Bochicchio J."/>
            <person name="Borenstein D."/>
            <person name="Chapman S.B."/>
            <person name="Chen Z."/>
            <person name="Engels R."/>
            <person name="Freedman E."/>
            <person name="Gellesch M."/>
            <person name="Goldberg J."/>
            <person name="Griggs A."/>
            <person name="Gujja S."/>
            <person name="Heilman E."/>
            <person name="Heiman D."/>
            <person name="Hepburn T."/>
            <person name="Howarth C."/>
            <person name="Jen D."/>
            <person name="Larson L."/>
            <person name="Lewis B."/>
            <person name="Mehta T."/>
            <person name="Park D."/>
            <person name="Pearson M."/>
            <person name="Roberts A."/>
            <person name="Saif S."/>
            <person name="Shea T."/>
            <person name="Shenoy N."/>
            <person name="Sisk P."/>
            <person name="Stolte C."/>
            <person name="Sykes S."/>
            <person name="Thomson T."/>
            <person name="Walk T."/>
            <person name="White J."/>
            <person name="Yandava C."/>
            <person name="Izard J."/>
            <person name="Baranova O.V."/>
            <person name="Blanton J.M."/>
            <person name="Tanner A.C."/>
            <person name="Dewhirst F.E."/>
            <person name="Haas B."/>
            <person name="Nusbaum C."/>
            <person name="Birren B."/>
        </authorList>
    </citation>
    <scope>NUCLEOTIDE SEQUENCE [LARGE SCALE GENOMIC DNA]</scope>
    <source>
        <strain evidence="4">1-1 BBBD Race 1</strain>
    </source>
</reference>
<accession>A0A180G8U5</accession>
<evidence type="ECO:0000313" key="5">
    <source>
        <dbReference type="EnsemblFungi" id="PTTG_28814-t43_1-p1"/>
    </source>
</evidence>
<dbReference type="AlphaFoldDB" id="A0A180G8U5"/>
<dbReference type="GO" id="GO:0003735">
    <property type="term" value="F:structural constituent of ribosome"/>
    <property type="evidence" value="ECO:0007669"/>
    <property type="project" value="InterPro"/>
</dbReference>
<evidence type="ECO:0000256" key="1">
    <source>
        <dbReference type="ARBA" id="ARBA00005657"/>
    </source>
</evidence>
<dbReference type="Pfam" id="PF00164">
    <property type="entry name" value="Ribosom_S12_S23"/>
    <property type="match status" value="1"/>
</dbReference>
<evidence type="ECO:0000256" key="3">
    <source>
        <dbReference type="ARBA" id="ARBA00023274"/>
    </source>
</evidence>
<comment type="similarity">
    <text evidence="1">Belongs to the universal ribosomal protein uS12 family.</text>
</comment>